<dbReference type="InterPro" id="IPR000524">
    <property type="entry name" value="Tscrpt_reg_HTH_GntR"/>
</dbReference>
<comment type="caution">
    <text evidence="7">The sequence shown here is derived from an EMBL/GenBank/DDBJ whole genome shotgun (WGS) entry which is preliminary data.</text>
</comment>
<name>A0A246WU79_9BURK</name>
<dbReference type="PANTHER" id="PTHR46577">
    <property type="entry name" value="HTH-TYPE TRANSCRIPTIONAL REGULATORY PROTEIN GABR"/>
    <property type="match status" value="1"/>
</dbReference>
<evidence type="ECO:0000256" key="4">
    <source>
        <dbReference type="ARBA" id="ARBA00023125"/>
    </source>
</evidence>
<evidence type="ECO:0000256" key="1">
    <source>
        <dbReference type="ARBA" id="ARBA00005384"/>
    </source>
</evidence>
<dbReference type="GO" id="GO:0003677">
    <property type="term" value="F:DNA binding"/>
    <property type="evidence" value="ECO:0007669"/>
    <property type="project" value="UniProtKB-KW"/>
</dbReference>
<dbReference type="InterPro" id="IPR015424">
    <property type="entry name" value="PyrdxlP-dep_Trfase"/>
</dbReference>
<dbReference type="EMBL" id="NJGU01000001">
    <property type="protein sequence ID" value="OWY30593.1"/>
    <property type="molecule type" value="Genomic_DNA"/>
</dbReference>
<accession>A0A246WU79</accession>
<organism evidence="7 8">
    <name type="scientific">Herbaspirillum robiniae</name>
    <dbReference type="NCBI Taxonomy" id="2014887"/>
    <lineage>
        <taxon>Bacteria</taxon>
        <taxon>Pseudomonadati</taxon>
        <taxon>Pseudomonadota</taxon>
        <taxon>Betaproteobacteria</taxon>
        <taxon>Burkholderiales</taxon>
        <taxon>Oxalobacteraceae</taxon>
        <taxon>Herbaspirillum</taxon>
    </lineage>
</organism>
<evidence type="ECO:0000313" key="8">
    <source>
        <dbReference type="Proteomes" id="UP000197596"/>
    </source>
</evidence>
<evidence type="ECO:0000256" key="2">
    <source>
        <dbReference type="ARBA" id="ARBA00022898"/>
    </source>
</evidence>
<dbReference type="SUPFAM" id="SSF53383">
    <property type="entry name" value="PLP-dependent transferases"/>
    <property type="match status" value="1"/>
</dbReference>
<dbReference type="Gene3D" id="1.10.10.10">
    <property type="entry name" value="Winged helix-like DNA-binding domain superfamily/Winged helix DNA-binding domain"/>
    <property type="match status" value="1"/>
</dbReference>
<keyword evidence="2" id="KW-0663">Pyridoxal phosphate</keyword>
<dbReference type="AlphaFoldDB" id="A0A246WU79"/>
<dbReference type="RefSeq" id="WP_088749730.1">
    <property type="nucleotide sequence ID" value="NZ_NJGU01000001.1"/>
</dbReference>
<dbReference type="InterPro" id="IPR036390">
    <property type="entry name" value="WH_DNA-bd_sf"/>
</dbReference>
<comment type="similarity">
    <text evidence="1">In the C-terminal section; belongs to the class-I pyridoxal-phosphate-dependent aminotransferase family.</text>
</comment>
<reference evidence="7 8" key="1">
    <citation type="submission" date="2017-06" db="EMBL/GenBank/DDBJ databases">
        <title>Herbaspirillum phytohormonus sp. nov., isolated from the root nodule of Robinia pseudoacacia in lead-zinc mine.</title>
        <authorList>
            <person name="Fan M."/>
            <person name="Lin Y."/>
        </authorList>
    </citation>
    <scope>NUCLEOTIDE SEQUENCE [LARGE SCALE GENOMIC DNA]</scope>
    <source>
        <strain evidence="7 8">HZ10</strain>
    </source>
</reference>
<dbReference type="PANTHER" id="PTHR46577:SF1">
    <property type="entry name" value="HTH-TYPE TRANSCRIPTIONAL REGULATORY PROTEIN GABR"/>
    <property type="match status" value="1"/>
</dbReference>
<dbReference type="Pfam" id="PF00392">
    <property type="entry name" value="GntR"/>
    <property type="match status" value="1"/>
</dbReference>
<evidence type="ECO:0000313" key="7">
    <source>
        <dbReference type="EMBL" id="OWY30593.1"/>
    </source>
</evidence>
<keyword evidence="3" id="KW-0805">Transcription regulation</keyword>
<dbReference type="InterPro" id="IPR015421">
    <property type="entry name" value="PyrdxlP-dep_Trfase_major"/>
</dbReference>
<dbReference type="SUPFAM" id="SSF46785">
    <property type="entry name" value="Winged helix' DNA-binding domain"/>
    <property type="match status" value="1"/>
</dbReference>
<gene>
    <name evidence="7" type="ORF">CEJ42_00445</name>
</gene>
<keyword evidence="4" id="KW-0238">DNA-binding</keyword>
<evidence type="ECO:0000256" key="5">
    <source>
        <dbReference type="ARBA" id="ARBA00023163"/>
    </source>
</evidence>
<evidence type="ECO:0000256" key="3">
    <source>
        <dbReference type="ARBA" id="ARBA00023015"/>
    </source>
</evidence>
<dbReference type="GO" id="GO:0030170">
    <property type="term" value="F:pyridoxal phosphate binding"/>
    <property type="evidence" value="ECO:0007669"/>
    <property type="project" value="InterPro"/>
</dbReference>
<dbReference type="InterPro" id="IPR004839">
    <property type="entry name" value="Aminotransferase_I/II_large"/>
</dbReference>
<dbReference type="GO" id="GO:0003700">
    <property type="term" value="F:DNA-binding transcription factor activity"/>
    <property type="evidence" value="ECO:0007669"/>
    <property type="project" value="InterPro"/>
</dbReference>
<dbReference type="InterPro" id="IPR036388">
    <property type="entry name" value="WH-like_DNA-bd_sf"/>
</dbReference>
<dbReference type="Pfam" id="PF00155">
    <property type="entry name" value="Aminotran_1_2"/>
    <property type="match status" value="1"/>
</dbReference>
<protein>
    <submittedName>
        <fullName evidence="7">GntR family transcriptional regulator</fullName>
    </submittedName>
</protein>
<evidence type="ECO:0000259" key="6">
    <source>
        <dbReference type="PROSITE" id="PS50949"/>
    </source>
</evidence>
<dbReference type="CDD" id="cd00609">
    <property type="entry name" value="AAT_like"/>
    <property type="match status" value="1"/>
</dbReference>
<dbReference type="CDD" id="cd07377">
    <property type="entry name" value="WHTH_GntR"/>
    <property type="match status" value="1"/>
</dbReference>
<dbReference type="InterPro" id="IPR051446">
    <property type="entry name" value="HTH_trans_reg/aminotransferase"/>
</dbReference>
<dbReference type="PROSITE" id="PS50949">
    <property type="entry name" value="HTH_GNTR"/>
    <property type="match status" value="1"/>
</dbReference>
<dbReference type="SMART" id="SM00345">
    <property type="entry name" value="HTH_GNTR"/>
    <property type="match status" value="1"/>
</dbReference>
<dbReference type="Proteomes" id="UP000197596">
    <property type="component" value="Unassembled WGS sequence"/>
</dbReference>
<sequence length="463" mass="50543">MGRGSIALEWVSEFTADGGPRYLQIVGFMEQAISEELLKPGDRLPPQRLLAERLGVDLTTVTRAYTEARRRNLLEARGAAGTFIAAPRVDLTQVIDLSMNIPPPPAGIDLDDVLRQGVSQVLMHSDVDLLMTYHLGGGSSADRAAGAMWLHAMLGALDEERVLACSGAQSALAALILSQTQPGEAILAEPLTYPGLLTAAAQLGRHVVAVDIDGDGMRPDLLETLARRHRARLVYLNPTLQNPTTHTMPAARRIEIASMAEKLDLRLIEDDPYWLFSPNAPKPLAHYAPRHVFYVSTLSKCLLPGLRTAYVVTPEGMPQDEVLGALRSFVLMSTPLMTSLTTQWIHDGTAASLLEGIRTEAWARQELAHRTLGDAGLAQSGGIHIWKALPAHWRGADFVQKARAEGLNVVSHEAFRTATGDTPGAPAHIRISLGRSRSRFELVNALRRLAELAQRRRQREVVV</sequence>
<feature type="domain" description="HTH gntR-type" evidence="6">
    <location>
        <begin position="19"/>
        <end position="87"/>
    </location>
</feature>
<keyword evidence="5" id="KW-0804">Transcription</keyword>
<proteinExistence type="inferred from homology"/>
<dbReference type="Gene3D" id="3.40.640.10">
    <property type="entry name" value="Type I PLP-dependent aspartate aminotransferase-like (Major domain)"/>
    <property type="match status" value="1"/>
</dbReference>